<dbReference type="InterPro" id="IPR045258">
    <property type="entry name" value="ACAP1/2/3-like"/>
</dbReference>
<name>A0A6J8BG15_MYTCO</name>
<accession>A0A6J8BG15</accession>
<reference evidence="5 6" key="1">
    <citation type="submission" date="2020-06" db="EMBL/GenBank/DDBJ databases">
        <authorList>
            <person name="Li R."/>
            <person name="Bekaert M."/>
        </authorList>
    </citation>
    <scope>NUCLEOTIDE SEQUENCE [LARGE SCALE GENOMIC DNA]</scope>
    <source>
        <strain evidence="6">wild</strain>
    </source>
</reference>
<feature type="region of interest" description="Disordered" evidence="4">
    <location>
        <begin position="125"/>
        <end position="154"/>
    </location>
</feature>
<dbReference type="InterPro" id="IPR002110">
    <property type="entry name" value="Ankyrin_rpt"/>
</dbReference>
<dbReference type="PANTHER" id="PTHR23180:SF399">
    <property type="entry name" value="BLOWN FUSE, ISOFORM A-RELATED"/>
    <property type="match status" value="1"/>
</dbReference>
<evidence type="ECO:0000256" key="3">
    <source>
        <dbReference type="PROSITE-ProRule" id="PRU00023"/>
    </source>
</evidence>
<dbReference type="PROSITE" id="PS50297">
    <property type="entry name" value="ANK_REP_REGION"/>
    <property type="match status" value="1"/>
</dbReference>
<proteinExistence type="predicted"/>
<dbReference type="GO" id="GO:0046872">
    <property type="term" value="F:metal ion binding"/>
    <property type="evidence" value="ECO:0007669"/>
    <property type="project" value="UniProtKB-KW"/>
</dbReference>
<dbReference type="Proteomes" id="UP000507470">
    <property type="component" value="Unassembled WGS sequence"/>
</dbReference>
<sequence>MLLYKAAQARNLTVMLEALANGADPNWVNEEEEGRTPLMKAVETGSLSACEFLMLNGAKLDREDKNKRMPLHHADPLQIAVDAANADIVTLLRLAKLNEQMKEDSDMGNTDDTFNEVFRDFSNMASNNPELLRRHVEQTDQSESMDNSVEQSPT</sequence>
<keyword evidence="2" id="KW-0862">Zinc</keyword>
<evidence type="ECO:0000256" key="2">
    <source>
        <dbReference type="ARBA" id="ARBA00022833"/>
    </source>
</evidence>
<dbReference type="EMBL" id="CACVKT020003176">
    <property type="protein sequence ID" value="CAC5382180.1"/>
    <property type="molecule type" value="Genomic_DNA"/>
</dbReference>
<gene>
    <name evidence="5" type="ORF">MCOR_18033</name>
</gene>
<protein>
    <submittedName>
        <fullName evidence="5">ACAP</fullName>
    </submittedName>
</protein>
<dbReference type="InterPro" id="IPR036770">
    <property type="entry name" value="Ankyrin_rpt-contain_sf"/>
</dbReference>
<feature type="repeat" description="ANK" evidence="3">
    <location>
        <begin position="33"/>
        <end position="65"/>
    </location>
</feature>
<keyword evidence="6" id="KW-1185">Reference proteome</keyword>
<evidence type="ECO:0000256" key="4">
    <source>
        <dbReference type="SAM" id="MobiDB-lite"/>
    </source>
</evidence>
<keyword evidence="1" id="KW-0479">Metal-binding</keyword>
<evidence type="ECO:0000313" key="6">
    <source>
        <dbReference type="Proteomes" id="UP000507470"/>
    </source>
</evidence>
<evidence type="ECO:0000256" key="1">
    <source>
        <dbReference type="ARBA" id="ARBA00022723"/>
    </source>
</evidence>
<dbReference type="OrthoDB" id="10070851at2759"/>
<feature type="compositionally biased region" description="Polar residues" evidence="4">
    <location>
        <begin position="139"/>
        <end position="154"/>
    </location>
</feature>
<dbReference type="Gene3D" id="1.25.40.20">
    <property type="entry name" value="Ankyrin repeat-containing domain"/>
    <property type="match status" value="2"/>
</dbReference>
<organism evidence="5 6">
    <name type="scientific">Mytilus coruscus</name>
    <name type="common">Sea mussel</name>
    <dbReference type="NCBI Taxonomy" id="42192"/>
    <lineage>
        <taxon>Eukaryota</taxon>
        <taxon>Metazoa</taxon>
        <taxon>Spiralia</taxon>
        <taxon>Lophotrochozoa</taxon>
        <taxon>Mollusca</taxon>
        <taxon>Bivalvia</taxon>
        <taxon>Autobranchia</taxon>
        <taxon>Pteriomorphia</taxon>
        <taxon>Mytilida</taxon>
        <taxon>Mytiloidea</taxon>
        <taxon>Mytilidae</taxon>
        <taxon>Mytilinae</taxon>
        <taxon>Mytilus</taxon>
    </lineage>
</organism>
<keyword evidence="3" id="KW-0040">ANK repeat</keyword>
<dbReference type="PROSITE" id="PS50088">
    <property type="entry name" value="ANK_REPEAT"/>
    <property type="match status" value="1"/>
</dbReference>
<dbReference type="PANTHER" id="PTHR23180">
    <property type="entry name" value="CENTAURIN/ARF"/>
    <property type="match status" value="1"/>
</dbReference>
<evidence type="ECO:0000313" key="5">
    <source>
        <dbReference type="EMBL" id="CAC5382180.1"/>
    </source>
</evidence>
<dbReference type="SUPFAM" id="SSF48403">
    <property type="entry name" value="Ankyrin repeat"/>
    <property type="match status" value="1"/>
</dbReference>
<dbReference type="AlphaFoldDB" id="A0A6J8BG15"/>
<dbReference type="Pfam" id="PF12796">
    <property type="entry name" value="Ank_2"/>
    <property type="match status" value="1"/>
</dbReference>
<dbReference type="GO" id="GO:0005096">
    <property type="term" value="F:GTPase activator activity"/>
    <property type="evidence" value="ECO:0007669"/>
    <property type="project" value="InterPro"/>
</dbReference>